<comment type="similarity">
    <text evidence="1">Belongs to the tannase family.</text>
</comment>
<keyword evidence="6" id="KW-0106">Calcium</keyword>
<dbReference type="EMBL" id="QTKU01000002">
    <property type="protein sequence ID" value="MBS8260138.1"/>
    <property type="molecule type" value="Genomic_DNA"/>
</dbReference>
<organism evidence="8 9">
    <name type="scientific">Roseibium polysiphoniae</name>
    <dbReference type="NCBI Taxonomy" id="2571221"/>
    <lineage>
        <taxon>Bacteria</taxon>
        <taxon>Pseudomonadati</taxon>
        <taxon>Pseudomonadota</taxon>
        <taxon>Alphaproteobacteria</taxon>
        <taxon>Hyphomicrobiales</taxon>
        <taxon>Stappiaceae</taxon>
        <taxon>Roseibium</taxon>
    </lineage>
</organism>
<evidence type="ECO:0000313" key="9">
    <source>
        <dbReference type="Proteomes" id="UP000705379"/>
    </source>
</evidence>
<evidence type="ECO:0000256" key="5">
    <source>
        <dbReference type="ARBA" id="ARBA00022801"/>
    </source>
</evidence>
<protein>
    <submittedName>
        <fullName evidence="8">Tannase/feruloyl esterase family alpha/beta hydrolase</fullName>
    </submittedName>
</protein>
<dbReference type="PANTHER" id="PTHR33938">
    <property type="entry name" value="FERULOYL ESTERASE B-RELATED"/>
    <property type="match status" value="1"/>
</dbReference>
<dbReference type="InterPro" id="IPR029058">
    <property type="entry name" value="AB_hydrolase_fold"/>
</dbReference>
<dbReference type="PANTHER" id="PTHR33938:SF15">
    <property type="entry name" value="FERULOYL ESTERASE B-RELATED"/>
    <property type="match status" value="1"/>
</dbReference>
<dbReference type="Gene3D" id="3.40.50.1820">
    <property type="entry name" value="alpha/beta hydrolase"/>
    <property type="match status" value="1"/>
</dbReference>
<comment type="caution">
    <text evidence="8">The sequence shown here is derived from an EMBL/GenBank/DDBJ whole genome shotgun (WGS) entry which is preliminary data.</text>
</comment>
<keyword evidence="2" id="KW-0719">Serine esterase</keyword>
<reference evidence="8" key="2">
    <citation type="journal article" date="2021" name="Microorganisms">
        <title>Bacterial Dimethylsulfoniopropionate Biosynthesis in the East China Sea.</title>
        <authorList>
            <person name="Liu J."/>
            <person name="Zhang Y."/>
            <person name="Liu J."/>
            <person name="Zhong H."/>
            <person name="Williams B.T."/>
            <person name="Zheng Y."/>
            <person name="Curson A.R.J."/>
            <person name="Sun C."/>
            <person name="Sun H."/>
            <person name="Song D."/>
            <person name="Wagner Mackenzie B."/>
            <person name="Bermejo Martinez A."/>
            <person name="Todd J.D."/>
            <person name="Zhang X.H."/>
        </authorList>
    </citation>
    <scope>NUCLEOTIDE SEQUENCE</scope>
    <source>
        <strain evidence="8">AESS21</strain>
    </source>
</reference>
<dbReference type="AlphaFoldDB" id="A0A944GRX0"/>
<keyword evidence="3" id="KW-0479">Metal-binding</keyword>
<proteinExistence type="inferred from homology"/>
<reference evidence="8" key="1">
    <citation type="submission" date="2018-08" db="EMBL/GenBank/DDBJ databases">
        <authorList>
            <person name="Jin W."/>
            <person name="Wang H."/>
            <person name="Yang Y."/>
            <person name="Li M."/>
            <person name="Liu J."/>
        </authorList>
    </citation>
    <scope>NUCLEOTIDE SEQUENCE</scope>
    <source>
        <strain evidence="8">AESS21</strain>
    </source>
</reference>
<gene>
    <name evidence="8" type="ORF">DYI23_07905</name>
</gene>
<evidence type="ECO:0000256" key="3">
    <source>
        <dbReference type="ARBA" id="ARBA00022723"/>
    </source>
</evidence>
<name>A0A944GRX0_9HYPH</name>
<evidence type="ECO:0000256" key="7">
    <source>
        <dbReference type="ARBA" id="ARBA00023157"/>
    </source>
</evidence>
<dbReference type="Proteomes" id="UP000705379">
    <property type="component" value="Unassembled WGS sequence"/>
</dbReference>
<dbReference type="GO" id="GO:0046872">
    <property type="term" value="F:metal ion binding"/>
    <property type="evidence" value="ECO:0007669"/>
    <property type="project" value="UniProtKB-KW"/>
</dbReference>
<evidence type="ECO:0000256" key="4">
    <source>
        <dbReference type="ARBA" id="ARBA00022729"/>
    </source>
</evidence>
<keyword evidence="7" id="KW-1015">Disulfide bond</keyword>
<evidence type="ECO:0000256" key="2">
    <source>
        <dbReference type="ARBA" id="ARBA00022487"/>
    </source>
</evidence>
<evidence type="ECO:0000313" key="8">
    <source>
        <dbReference type="EMBL" id="MBS8260138.1"/>
    </source>
</evidence>
<evidence type="ECO:0000256" key="6">
    <source>
        <dbReference type="ARBA" id="ARBA00022837"/>
    </source>
</evidence>
<dbReference type="Pfam" id="PF07519">
    <property type="entry name" value="Tannase"/>
    <property type="match status" value="1"/>
</dbReference>
<dbReference type="SUPFAM" id="SSF53474">
    <property type="entry name" value="alpha/beta-Hydrolases"/>
    <property type="match status" value="1"/>
</dbReference>
<evidence type="ECO:0000256" key="1">
    <source>
        <dbReference type="ARBA" id="ARBA00006249"/>
    </source>
</evidence>
<keyword evidence="4" id="KW-0732">Signal</keyword>
<keyword evidence="5 8" id="KW-0378">Hydrolase</keyword>
<dbReference type="GO" id="GO:0052689">
    <property type="term" value="F:carboxylic ester hydrolase activity"/>
    <property type="evidence" value="ECO:0007669"/>
    <property type="project" value="UniProtKB-KW"/>
</dbReference>
<sequence length="466" mass="49643">MHVVLWGGASHADDAQCEALNEVVLSSGFVTSARTVAASDGLPSYCEVRARALPAISFEVRLPLEGWNGKYYQAGCGGFCGILGRADSGKGWINAMRPGLERGYATATSDSGHHGLSVVDAGWADNNPHAERDWGWRSIGETNRIARALISAFYGREAEHSVFQGCSTGGRMAHVAAQRYPDMFQGIISGAPAMDYTGLVGTKMSWLMQANTGEEGEQILKPGKEKLIGDAVMQSCDSLDGAEDGLISDPRLCKADLSELLCEGASSDQCLTKAELGVIAKWRQPPVNAAGEELYPGGIPAGSEPFWGLWLTGFEKGGGKLVNAFASNFGAYMAFPEDPGTGWSPQDFDFETDPERMKAAASLYNGDNPDLSAFIEAGGKMVVWHGWSDAIVTPFKTVDWYAKASEAAGGEDVLKQNVALFMVPGVDHCGIQNGPAGVAQMDLDPMTPLEVWLETGDQPQTIMAGK</sequence>
<accession>A0A944GRX0</accession>
<dbReference type="InterPro" id="IPR011118">
    <property type="entry name" value="Tannase/feruloyl_esterase"/>
</dbReference>